<keyword evidence="4 6" id="KW-0496">Mitochondrion</keyword>
<evidence type="ECO:0000256" key="5">
    <source>
        <dbReference type="ARBA" id="ARBA00023274"/>
    </source>
</evidence>
<evidence type="ECO:0000256" key="4">
    <source>
        <dbReference type="ARBA" id="ARBA00023128"/>
    </source>
</evidence>
<evidence type="ECO:0000256" key="6">
    <source>
        <dbReference type="PIRNR" id="PIRNR029764"/>
    </source>
</evidence>
<dbReference type="GO" id="GO:0005763">
    <property type="term" value="C:mitochondrial small ribosomal subunit"/>
    <property type="evidence" value="ECO:0007669"/>
    <property type="project" value="UniProtKB-UniRule"/>
</dbReference>
<dbReference type="PIRSF" id="PIRSF029764">
    <property type="entry name" value="RSM25"/>
    <property type="match status" value="1"/>
</dbReference>
<dbReference type="OrthoDB" id="5542239at2759"/>
<keyword evidence="3 6" id="KW-0689">Ribosomal protein</keyword>
<reference evidence="8 9" key="1">
    <citation type="journal article" date="2011" name="Proc. Natl. Acad. Sci. U.S.A.">
        <title>Evolutionary erosion of yeast sex chromosomes by mating-type switching accidents.</title>
        <authorList>
            <person name="Gordon J.L."/>
            <person name="Armisen D."/>
            <person name="Proux-Wera E."/>
            <person name="Oheigeartaigh S.S."/>
            <person name="Byrne K.P."/>
            <person name="Wolfe K.H."/>
        </authorList>
    </citation>
    <scope>NUCLEOTIDE SEQUENCE [LARGE SCALE GENOMIC DNA]</scope>
    <source>
        <strain evidence="9">ATCC 22294 / BCRC 22015 / CBS 2517 / CECT 1963 / NBRC 1671 / NRRL Y-8276</strain>
    </source>
</reference>
<dbReference type="PANTHER" id="PTHR37799:SF1">
    <property type="entry name" value="SMALL RIBOSOMAL SUBUNIT PROTEIN MS23"/>
    <property type="match status" value="1"/>
</dbReference>
<evidence type="ECO:0000256" key="2">
    <source>
        <dbReference type="ARBA" id="ARBA00009864"/>
    </source>
</evidence>
<evidence type="ECO:0000256" key="7">
    <source>
        <dbReference type="SAM" id="MobiDB-lite"/>
    </source>
</evidence>
<name>H2B0Q2_KAZAF</name>
<dbReference type="HOGENOM" id="CLU_081350_0_0_1"/>
<keyword evidence="9" id="KW-1185">Reference proteome</keyword>
<feature type="region of interest" description="Disordered" evidence="7">
    <location>
        <begin position="229"/>
        <end position="264"/>
    </location>
</feature>
<dbReference type="Proteomes" id="UP000005220">
    <property type="component" value="Chromosome 10"/>
</dbReference>
<dbReference type="PANTHER" id="PTHR37799">
    <property type="entry name" value="37S RIBOSOMAL PROTEIN S25, MITOCHONDRIAL"/>
    <property type="match status" value="1"/>
</dbReference>
<evidence type="ECO:0000313" key="8">
    <source>
        <dbReference type="EMBL" id="CCF60202.1"/>
    </source>
</evidence>
<dbReference type="KEGG" id="kaf:KAFR_0J01350"/>
<dbReference type="FunCoup" id="H2B0Q2">
    <property type="interactions" value="173"/>
</dbReference>
<protein>
    <recommendedName>
        <fullName evidence="6">37S ribosomal protein S25, mitochondrial</fullName>
    </recommendedName>
</protein>
<accession>H2B0Q2</accession>
<dbReference type="InterPro" id="IPR016939">
    <property type="entry name" value="Ribosomal_mS23_fun"/>
</dbReference>
<comment type="subcellular location">
    <subcellularLocation>
        <location evidence="1 6">Mitochondrion</location>
    </subcellularLocation>
</comment>
<dbReference type="GO" id="GO:0003735">
    <property type="term" value="F:structural constituent of ribosome"/>
    <property type="evidence" value="ECO:0007669"/>
    <property type="project" value="UniProtKB-UniRule"/>
</dbReference>
<dbReference type="AlphaFoldDB" id="H2B0Q2"/>
<evidence type="ECO:0000313" key="9">
    <source>
        <dbReference type="Proteomes" id="UP000005220"/>
    </source>
</evidence>
<dbReference type="GeneID" id="13883852"/>
<organism evidence="8 9">
    <name type="scientific">Kazachstania africana (strain ATCC 22294 / BCRC 22015 / CBS 2517 / CECT 1963 / NBRC 1671 / NRRL Y-8276)</name>
    <name type="common">Yeast</name>
    <name type="synonym">Kluyveromyces africanus</name>
    <dbReference type="NCBI Taxonomy" id="1071382"/>
    <lineage>
        <taxon>Eukaryota</taxon>
        <taxon>Fungi</taxon>
        <taxon>Dikarya</taxon>
        <taxon>Ascomycota</taxon>
        <taxon>Saccharomycotina</taxon>
        <taxon>Saccharomycetes</taxon>
        <taxon>Saccharomycetales</taxon>
        <taxon>Saccharomycetaceae</taxon>
        <taxon>Kazachstania</taxon>
    </lineage>
</organism>
<proteinExistence type="inferred from homology"/>
<dbReference type="EMBL" id="HE650830">
    <property type="protein sequence ID" value="CCF60202.1"/>
    <property type="molecule type" value="Genomic_DNA"/>
</dbReference>
<comment type="subunit">
    <text evidence="6">Component of the mitochondrial small ribosomal subunit.</text>
</comment>
<comment type="similarity">
    <text evidence="2">Belongs to the mitochondrion-specific ribosomal protein mS23 family.</text>
</comment>
<dbReference type="RefSeq" id="XP_003959337.1">
    <property type="nucleotide sequence ID" value="XM_003959288.1"/>
</dbReference>
<evidence type="ECO:0000256" key="1">
    <source>
        <dbReference type="ARBA" id="ARBA00004173"/>
    </source>
</evidence>
<dbReference type="Pfam" id="PF13741">
    <property type="entry name" value="MRP-S25"/>
    <property type="match status" value="1"/>
</dbReference>
<keyword evidence="5 6" id="KW-0687">Ribonucleoprotein</keyword>
<dbReference type="InParanoid" id="H2B0Q2"/>
<sequence>MKIQTNATNILERTSAYLQAGLLRNAPAFYDVIAQVPPSTKFTREPKLVNPSTGQDRTRFRELTDKVNWRGLYKTRYAASDRHASVSRLYKASRLKYLEDDLRQLFYDQHPWELSRPKIVIENNIDNSSLDWSNIQQLGKPVDGESVVQRTLFLMKNKKHDNLADCYDQARFEFYQVRMQRDSEEQIATEEAAMFGSIFGPTALEYGIQREQDVIAKWKQRAIRETELLDAKRANPSDSWAQEESSDKDLDQQEEDEEIEELQL</sequence>
<feature type="compositionally biased region" description="Acidic residues" evidence="7">
    <location>
        <begin position="252"/>
        <end position="264"/>
    </location>
</feature>
<dbReference type="STRING" id="1071382.H2B0Q2"/>
<evidence type="ECO:0000256" key="3">
    <source>
        <dbReference type="ARBA" id="ARBA00022980"/>
    </source>
</evidence>
<gene>
    <name evidence="8" type="primary">KAFR0J01350</name>
    <name evidence="8" type="ORF">KAFR_0J01350</name>
</gene>
<dbReference type="eggNOG" id="ENOG502RZQQ">
    <property type="taxonomic scope" value="Eukaryota"/>
</dbReference>